<proteinExistence type="predicted"/>
<accession>A0A8T1U3P9</accession>
<dbReference type="EMBL" id="JAENGZ010000739">
    <property type="protein sequence ID" value="KAG6954534.1"/>
    <property type="molecule type" value="Genomic_DNA"/>
</dbReference>
<evidence type="ECO:0000256" key="1">
    <source>
        <dbReference type="SAM" id="Phobius"/>
    </source>
</evidence>
<evidence type="ECO:0000313" key="3">
    <source>
        <dbReference type="Proteomes" id="UP000688947"/>
    </source>
</evidence>
<sequence length="77" mass="8982">MDNQVLGIHPILKTNCEHLLVSVLTGLNLVGVVLGAIQMVPYYIYWPLERRRAVRGQWRIAGHRITHVQKRWRCSIH</sequence>
<organism evidence="2 3">
    <name type="scientific">Phytophthora cactorum</name>
    <dbReference type="NCBI Taxonomy" id="29920"/>
    <lineage>
        <taxon>Eukaryota</taxon>
        <taxon>Sar</taxon>
        <taxon>Stramenopiles</taxon>
        <taxon>Oomycota</taxon>
        <taxon>Peronosporomycetes</taxon>
        <taxon>Peronosporales</taxon>
        <taxon>Peronosporaceae</taxon>
        <taxon>Phytophthora</taxon>
    </lineage>
</organism>
<dbReference type="AlphaFoldDB" id="A0A8T1U3P9"/>
<gene>
    <name evidence="2" type="ORF">JG687_00011767</name>
</gene>
<keyword evidence="1" id="KW-0472">Membrane</keyword>
<keyword evidence="1" id="KW-0812">Transmembrane</keyword>
<reference evidence="2" key="1">
    <citation type="submission" date="2021-01" db="EMBL/GenBank/DDBJ databases">
        <title>Phytophthora aleatoria, a newly-described species from Pinus radiata is distinct from Phytophthora cactorum isolates based on comparative genomics.</title>
        <authorList>
            <person name="Mcdougal R."/>
            <person name="Panda P."/>
            <person name="Williams N."/>
            <person name="Studholme D.J."/>
        </authorList>
    </citation>
    <scope>NUCLEOTIDE SEQUENCE</scope>
    <source>
        <strain evidence="2">NZFS 3830</strain>
    </source>
</reference>
<protein>
    <submittedName>
        <fullName evidence="2">Uncharacterized protein</fullName>
    </submittedName>
</protein>
<feature type="transmembrane region" description="Helical" evidence="1">
    <location>
        <begin position="20"/>
        <end position="45"/>
    </location>
</feature>
<evidence type="ECO:0000313" key="2">
    <source>
        <dbReference type="EMBL" id="KAG6954534.1"/>
    </source>
</evidence>
<name>A0A8T1U3P9_9STRA</name>
<comment type="caution">
    <text evidence="2">The sequence shown here is derived from an EMBL/GenBank/DDBJ whole genome shotgun (WGS) entry which is preliminary data.</text>
</comment>
<keyword evidence="1" id="KW-1133">Transmembrane helix</keyword>
<dbReference type="Proteomes" id="UP000688947">
    <property type="component" value="Unassembled WGS sequence"/>
</dbReference>